<dbReference type="Gene3D" id="2.60.40.2310">
    <property type="match status" value="1"/>
</dbReference>
<comment type="subcellular location">
    <subcellularLocation>
        <location evidence="1">Secreted</location>
    </subcellularLocation>
</comment>
<evidence type="ECO:0000256" key="3">
    <source>
        <dbReference type="ARBA" id="ARBA00022729"/>
    </source>
</evidence>
<keyword evidence="7" id="KW-1185">Reference proteome</keyword>
<evidence type="ECO:0000313" key="5">
    <source>
        <dbReference type="EMBL" id="EXC16839.1"/>
    </source>
</evidence>
<evidence type="ECO:0000259" key="4">
    <source>
        <dbReference type="Pfam" id="PF17766"/>
    </source>
</evidence>
<protein>
    <recommendedName>
        <fullName evidence="4">Subtilisin-like protease fibronectin type-III domain-containing protein</fullName>
    </recommendedName>
</protein>
<evidence type="ECO:0000256" key="1">
    <source>
        <dbReference type="ARBA" id="ARBA00004613"/>
    </source>
</evidence>
<comment type="similarity">
    <text evidence="2">Belongs to the peptidase S8 family.</text>
</comment>
<evidence type="ECO:0000313" key="7">
    <source>
        <dbReference type="Proteomes" id="UP000030645"/>
    </source>
</evidence>
<dbReference type="EMBL" id="KE345803">
    <property type="protein sequence ID" value="EXC16839.1"/>
    <property type="molecule type" value="Genomic_DNA"/>
</dbReference>
<dbReference type="AlphaFoldDB" id="W9RXV5"/>
<feature type="domain" description="Subtilisin-like protease fibronectin type-III" evidence="4">
    <location>
        <begin position="59"/>
        <end position="111"/>
    </location>
</feature>
<sequence>MAAGHVDPVRAADPGLVYDLTEDDYIRFLCGSDYSSDQVKVITTRVVNCDETEKMYPWELNYPAIAVRINASRPSKLVEISVPRTVTHVSDGAATYTVKITNPGDTVVFISLEKI</sequence>
<dbReference type="InterPro" id="IPR041469">
    <property type="entry name" value="Subtilisin-like_FN3"/>
</dbReference>
<keyword evidence="3" id="KW-0732">Signal</keyword>
<gene>
    <name evidence="5" type="ORF">L484_001008</name>
    <name evidence="6" type="ORF">L484_001012</name>
</gene>
<dbReference type="PANTHER" id="PTHR10795">
    <property type="entry name" value="PROPROTEIN CONVERTASE SUBTILISIN/KEXIN"/>
    <property type="match status" value="1"/>
</dbReference>
<name>W9RXV5_9ROSA</name>
<organism evidence="6 7">
    <name type="scientific">Morus notabilis</name>
    <dbReference type="NCBI Taxonomy" id="981085"/>
    <lineage>
        <taxon>Eukaryota</taxon>
        <taxon>Viridiplantae</taxon>
        <taxon>Streptophyta</taxon>
        <taxon>Embryophyta</taxon>
        <taxon>Tracheophyta</taxon>
        <taxon>Spermatophyta</taxon>
        <taxon>Magnoliopsida</taxon>
        <taxon>eudicotyledons</taxon>
        <taxon>Gunneridae</taxon>
        <taxon>Pentapetalae</taxon>
        <taxon>rosids</taxon>
        <taxon>fabids</taxon>
        <taxon>Rosales</taxon>
        <taxon>Moraceae</taxon>
        <taxon>Moreae</taxon>
        <taxon>Morus</taxon>
    </lineage>
</organism>
<dbReference type="STRING" id="981085.W9RXV5"/>
<reference evidence="6" key="2">
    <citation type="submission" date="2013-06" db="EMBL/GenBank/DDBJ databases">
        <title>Draft Genome Sequence of a Mulberry Tree, Morus notabilis C.K. Schn.</title>
        <authorList>
            <person name="He N."/>
            <person name="Zhao S."/>
        </authorList>
    </citation>
    <scope>NUCLEOTIDE SEQUENCE</scope>
</reference>
<dbReference type="Pfam" id="PF17766">
    <property type="entry name" value="fn3_6"/>
    <property type="match status" value="1"/>
</dbReference>
<dbReference type="GO" id="GO:0005576">
    <property type="term" value="C:extracellular region"/>
    <property type="evidence" value="ECO:0007669"/>
    <property type="project" value="UniProtKB-SubCell"/>
</dbReference>
<evidence type="ECO:0000313" key="6">
    <source>
        <dbReference type="EMBL" id="EXC16843.1"/>
    </source>
</evidence>
<accession>W9RXV5</accession>
<dbReference type="InterPro" id="IPR045051">
    <property type="entry name" value="SBT"/>
</dbReference>
<proteinExistence type="inferred from homology"/>
<evidence type="ECO:0000256" key="2">
    <source>
        <dbReference type="ARBA" id="ARBA00011073"/>
    </source>
</evidence>
<dbReference type="Proteomes" id="UP000030645">
    <property type="component" value="Unassembled WGS sequence"/>
</dbReference>
<dbReference type="EMBL" id="KE345803">
    <property type="protein sequence ID" value="EXC16843.1"/>
    <property type="molecule type" value="Genomic_DNA"/>
</dbReference>
<reference evidence="7" key="1">
    <citation type="submission" date="2013-01" db="EMBL/GenBank/DDBJ databases">
        <title>Draft Genome Sequence of a Mulberry Tree, Morus notabilis C.K. Schneid.</title>
        <authorList>
            <person name="He N."/>
            <person name="Zhao S."/>
        </authorList>
    </citation>
    <scope>NUCLEOTIDE SEQUENCE</scope>
</reference>